<feature type="region of interest" description="Disordered" evidence="4">
    <location>
        <begin position="299"/>
        <end position="395"/>
    </location>
</feature>
<dbReference type="InterPro" id="IPR009072">
    <property type="entry name" value="Histone-fold"/>
</dbReference>
<organism evidence="9 10">
    <name type="scientific">Salinomyces thailandicus</name>
    <dbReference type="NCBI Taxonomy" id="706561"/>
    <lineage>
        <taxon>Eukaryota</taxon>
        <taxon>Fungi</taxon>
        <taxon>Dikarya</taxon>
        <taxon>Ascomycota</taxon>
        <taxon>Pezizomycotina</taxon>
        <taxon>Dothideomycetes</taxon>
        <taxon>Dothideomycetidae</taxon>
        <taxon>Mycosphaerellales</taxon>
        <taxon>Teratosphaeriaceae</taxon>
        <taxon>Salinomyces</taxon>
    </lineage>
</organism>
<evidence type="ECO:0000256" key="3">
    <source>
        <dbReference type="PROSITE-ProRule" id="PRU00094"/>
    </source>
</evidence>
<evidence type="ECO:0000259" key="5">
    <source>
        <dbReference type="PROSITE" id="PS50039"/>
    </source>
</evidence>
<dbReference type="SUPFAM" id="SSF46785">
    <property type="entry name" value="Winged helix' DNA-binding domain"/>
    <property type="match status" value="1"/>
</dbReference>
<dbReference type="InterPro" id="IPR013088">
    <property type="entry name" value="Znf_NHR/GATA"/>
</dbReference>
<dbReference type="Pfam" id="PF00249">
    <property type="entry name" value="Myb_DNA-binding"/>
    <property type="match status" value="2"/>
</dbReference>
<evidence type="ECO:0000256" key="2">
    <source>
        <dbReference type="PROSITE-ProRule" id="PRU00089"/>
    </source>
</evidence>
<dbReference type="GO" id="GO:0046982">
    <property type="term" value="F:protein heterodimerization activity"/>
    <property type="evidence" value="ECO:0007669"/>
    <property type="project" value="InterPro"/>
</dbReference>
<evidence type="ECO:0000256" key="4">
    <source>
        <dbReference type="SAM" id="MobiDB-lite"/>
    </source>
</evidence>
<feature type="region of interest" description="Disordered" evidence="4">
    <location>
        <begin position="1377"/>
        <end position="1453"/>
    </location>
</feature>
<dbReference type="OrthoDB" id="2420608at2759"/>
<feature type="region of interest" description="Disordered" evidence="4">
    <location>
        <begin position="1"/>
        <end position="201"/>
    </location>
</feature>
<feature type="compositionally biased region" description="Basic and acidic residues" evidence="4">
    <location>
        <begin position="1729"/>
        <end position="1740"/>
    </location>
</feature>
<feature type="domain" description="Fork-head" evidence="5">
    <location>
        <begin position="1452"/>
        <end position="1544"/>
    </location>
</feature>
<dbReference type="Proteomes" id="UP000308549">
    <property type="component" value="Unassembled WGS sequence"/>
</dbReference>
<keyword evidence="3" id="KW-0862">Zinc</keyword>
<dbReference type="InterPro" id="IPR036390">
    <property type="entry name" value="WH_DNA-bd_sf"/>
</dbReference>
<gene>
    <name evidence="9" type="ORF">B0A50_07364</name>
</gene>
<keyword evidence="2" id="KW-0539">Nucleus</keyword>
<dbReference type="PANTHER" id="PTHR45614">
    <property type="entry name" value="MYB PROTEIN-RELATED"/>
    <property type="match status" value="1"/>
</dbReference>
<dbReference type="SMART" id="SM00339">
    <property type="entry name" value="FH"/>
    <property type="match status" value="1"/>
</dbReference>
<dbReference type="SMART" id="SM00401">
    <property type="entry name" value="ZnF_GATA"/>
    <property type="match status" value="1"/>
</dbReference>
<dbReference type="InterPro" id="IPR036388">
    <property type="entry name" value="WH-like_DNA-bd_sf"/>
</dbReference>
<feature type="compositionally biased region" description="Basic and acidic residues" evidence="4">
    <location>
        <begin position="1934"/>
        <end position="1949"/>
    </location>
</feature>
<feature type="compositionally biased region" description="Basic residues" evidence="4">
    <location>
        <begin position="1778"/>
        <end position="1790"/>
    </location>
</feature>
<dbReference type="InterPro" id="IPR001766">
    <property type="entry name" value="Fork_head_dom"/>
</dbReference>
<dbReference type="InterPro" id="IPR009057">
    <property type="entry name" value="Homeodomain-like_sf"/>
</dbReference>
<dbReference type="Gene3D" id="1.10.20.10">
    <property type="entry name" value="Histone, subunit A"/>
    <property type="match status" value="1"/>
</dbReference>
<comment type="caution">
    <text evidence="9">The sequence shown here is derived from an EMBL/GenBank/DDBJ whole genome shotgun (WGS) entry which is preliminary data.</text>
</comment>
<sequence>MSPSCVRRSGSGMAPVEEPVDPLQWPEERRQDPVQKDGGEQEEPLGQERLDEQETSDGEREKRLEDERRRNDQQLKGRFEHIFEKYERDFTGVGDEIDLKTGEIVVDNGHLEGMEHEADPGEGASSQFVRAFQENLEHESEDGGSSGSESEGEDGDSEESGEQEEDEDRSGGLRDWIFGGREQSTESSMQPTSADEMALDPLLRDLTDAAAVPAPFPINNLDCTDEGQASTAHGTRASSTSPSEQSDTSSGASFNVMDLPAVKEQMEDFRSLSKRRRDVDPEAIQALGLSIANQIAQYIGANGKSKKRKRDKKKQSSAWDFPQLPSDKRRKTAAVAPPPPRPCLPQLSTAISPQAKLKKTRREPLTSLWTPITHPKPRRSGRKQAAEAAAGEASVHVTHAGAGADTQAESEQQAGTDGAPRLKQCYNCNICATTAWRLGPGGDLCNACWMYLYRYGLMRPPRLSTPQQESDEEAPDPAQYSANTSRPISSKGTGVFSCEEDALIVKLKEIDLMSWEKIGRHFEGRSAFAVQCRYSKRLVGQPSPGRDALIEQGFSFDKSRGETREGDFTEQDDILLVQLREEHQLDWVKIAERLPHRTAENIETRYNLLLGNGDPHGLSAKVAKRPKSKRDRGGFEQYQRVYAEKEDELLVKLREVDKLPWQAVAEQMPGRSALAIQKRYVRVLERRKTVVAKGDADPFAHLFAAEQPANNVTNNVDKKKRKVQEKFTAHSSLTLAEEALLMRLVDDEGLGWEKVAEQIRGRSTHVLKSRYEIVKEKSARAKEAADLLQRQDVYDIPVSEGYRLPDPAEALSAENDPKYTKAEDNLILRLKDEQGLDWHQIAQRLPWRTGKSLESRWRHHLRCDANEENPEPDESGYEAAVDNDEGSIDAVDPVLEQVPSVPAECTVDMTRNPDQRNHVEGSAALPVLAPITTPAHPGSSYSEHEHDIVVKLSGQLLDWTDIATQLPGRTASSVYKYYTLYIDPTREGRPRPPRNRPAPKKDKGPPLPKPTYGRRGKPKNGGLHLIDQDTPIKSPEAFLSPLSMVSPGVPLDDSCHPVNLFHSMLNVSSEHAKKVLPRLEDGRYQLAYRSSGEPNEKRASSSPLLPSVAPVEEDHEEFDLLSLGPSPILFGAYDCRSSTPESLGGASRIEEYRDGGNDEDGQEDLDMMEIDHGSLNDEQLNVEDDQAMPDDTEDTSEGERDALECSESTDDEEYDWGDEDEVEAVPEDADALETHAMEILAGHVASCAESGSDSLQLGDDAATRSREAEDEVDELQEPVCPLIRTQHSDHASTRSREAEADADELQEPVCPFTPVQPSLEHTHNPASAVTQIATPTDRVASPVLTYCTPARWNQQQDAKPYFAEPMAKLYSPILEAEEAPPASDASADDDIVSPQQRAADARASRSATPTDQQEATIPSPVNHSNPMPDTDDDTVREHLRTSPGVSLGNDQPPPFSWAELVTMALKATPDQRLPTRGIQRYLEGKFPYFRTCGDRGKDALRRFLDATSEFDRLGDSITAPWTFARRVREVPLPKRRPPNIGRGSKTKSRELGGRNPQSAASEIAASEDFTAETDQQQDTQPVARQEARVVSEAAPEAQCELDLEPPKEPAAAVPDEDQEETSVHPEPATEVVEPAEESTFQHDINLPPASELHVASRPEPTAPKRKAARPRKHPLPRSNTTKPPRAADAAVSQDDAPLSLSELLMQENIASSPKPAMPKRKVGRPRRHPLPDRDQSKLLREGPAAPEPTDKMMSQDRDTTQQLASEEANAAASPKPAASKRKAGRPRKNPLKQQDQSKLPREEAKVLESADTLVQDHDTIRPLASKETIALSPKPAAPKRKAGRPRKHPLPDPDKPKVRPERPKTVRLSEPGPQPPRKRPKKVSLSEPLVTLSDDESTSSETEGDQFEPLRNRRGLTSDRAGTDSSAARGAGRKTMEDLLKNLAERGEVSDSTANNSPKKPKHLPSTELQSKSPLHPQPATHSSSPSSLFPRFEQPAKRSSPIVYSNIATPKAGGSLLNTHLRKRGLSAEAELHSRSTSRSGSAKRVLHTPMREVGDSEDELAL</sequence>
<feature type="compositionally biased region" description="Basic residues" evidence="4">
    <location>
        <begin position="1717"/>
        <end position="1728"/>
    </location>
</feature>
<dbReference type="Gene3D" id="1.10.10.60">
    <property type="entry name" value="Homeodomain-like"/>
    <property type="match status" value="2"/>
</dbReference>
<name>A0A4U0TM28_9PEZI</name>
<feature type="compositionally biased region" description="Acidic residues" evidence="4">
    <location>
        <begin position="1180"/>
        <end position="1196"/>
    </location>
</feature>
<evidence type="ECO:0008006" key="11">
    <source>
        <dbReference type="Google" id="ProtNLM"/>
    </source>
</evidence>
<feature type="compositionally biased region" description="Basic and acidic residues" evidence="4">
    <location>
        <begin position="26"/>
        <end position="39"/>
    </location>
</feature>
<evidence type="ECO:0000313" key="10">
    <source>
        <dbReference type="Proteomes" id="UP000308549"/>
    </source>
</evidence>
<proteinExistence type="predicted"/>
<evidence type="ECO:0000256" key="1">
    <source>
        <dbReference type="ARBA" id="ARBA00023125"/>
    </source>
</evidence>
<feature type="compositionally biased region" description="Low complexity" evidence="4">
    <location>
        <begin position="1764"/>
        <end position="1777"/>
    </location>
</feature>
<feature type="region of interest" description="Disordered" evidence="4">
    <location>
        <begin position="1529"/>
        <end position="2064"/>
    </location>
</feature>
<dbReference type="SUPFAM" id="SSF46689">
    <property type="entry name" value="Homeodomain-like"/>
    <property type="match status" value="3"/>
</dbReference>
<feature type="compositionally biased region" description="Basic and acidic residues" evidence="4">
    <location>
        <begin position="109"/>
        <end position="119"/>
    </location>
</feature>
<keyword evidence="3" id="KW-0863">Zinc-finger</keyword>
<feature type="compositionally biased region" description="Basic and acidic residues" evidence="4">
    <location>
        <begin position="46"/>
        <end position="90"/>
    </location>
</feature>
<feature type="compositionally biased region" description="Polar residues" evidence="4">
    <location>
        <begin position="227"/>
        <end position="237"/>
    </location>
</feature>
<feature type="compositionally biased region" description="Basic residues" evidence="4">
    <location>
        <begin position="1837"/>
        <end position="1848"/>
    </location>
</feature>
<feature type="compositionally biased region" description="Acidic residues" evidence="4">
    <location>
        <begin position="1893"/>
        <end position="1906"/>
    </location>
</feature>
<dbReference type="SUPFAM" id="SSF57716">
    <property type="entry name" value="Glucocorticoid receptor-like (DNA-binding domain)"/>
    <property type="match status" value="1"/>
</dbReference>
<feature type="domain" description="Myb-like" evidence="6">
    <location>
        <begin position="818"/>
        <end position="861"/>
    </location>
</feature>
<feature type="domain" description="Myb-like" evidence="6">
    <location>
        <begin position="560"/>
        <end position="610"/>
    </location>
</feature>
<feature type="compositionally biased region" description="Basic residues" evidence="4">
    <location>
        <begin position="1663"/>
        <end position="1675"/>
    </location>
</feature>
<dbReference type="SMART" id="SM00384">
    <property type="entry name" value="AT_hook"/>
    <property type="match status" value="4"/>
</dbReference>
<feature type="region of interest" description="Disordered" evidence="4">
    <location>
        <begin position="984"/>
        <end position="1027"/>
    </location>
</feature>
<evidence type="ECO:0000259" key="6">
    <source>
        <dbReference type="PROSITE" id="PS50090"/>
    </source>
</evidence>
<dbReference type="PROSITE" id="PS50114">
    <property type="entry name" value="GATA_ZN_FINGER_2"/>
    <property type="match status" value="1"/>
</dbReference>
<dbReference type="CDD" id="cd00167">
    <property type="entry name" value="SANT"/>
    <property type="match status" value="4"/>
</dbReference>
<dbReference type="InterPro" id="IPR001005">
    <property type="entry name" value="SANT/Myb"/>
</dbReference>
<feature type="compositionally biased region" description="Basic and acidic residues" evidence="4">
    <location>
        <begin position="1798"/>
        <end position="1820"/>
    </location>
</feature>
<reference evidence="9 10" key="1">
    <citation type="submission" date="2017-03" db="EMBL/GenBank/DDBJ databases">
        <title>Genomes of endolithic fungi from Antarctica.</title>
        <authorList>
            <person name="Coleine C."/>
            <person name="Masonjones S."/>
            <person name="Stajich J.E."/>
        </authorList>
    </citation>
    <scope>NUCLEOTIDE SEQUENCE [LARGE SCALE GENOMIC DNA]</scope>
    <source>
        <strain evidence="9 10">CCFEE 6315</strain>
    </source>
</reference>
<dbReference type="GO" id="GO:0000981">
    <property type="term" value="F:DNA-binding transcription factor activity, RNA polymerase II-specific"/>
    <property type="evidence" value="ECO:0007669"/>
    <property type="project" value="TreeGrafter"/>
</dbReference>
<evidence type="ECO:0000259" key="8">
    <source>
        <dbReference type="PROSITE" id="PS51294"/>
    </source>
</evidence>
<feature type="compositionally biased region" description="Polar residues" evidence="4">
    <location>
        <begin position="480"/>
        <end position="492"/>
    </location>
</feature>
<feature type="region of interest" description="Disordered" evidence="4">
    <location>
        <begin position="214"/>
        <end position="261"/>
    </location>
</feature>
<feature type="domain" description="GATA-type" evidence="7">
    <location>
        <begin position="423"/>
        <end position="460"/>
    </location>
</feature>
<dbReference type="SMART" id="SM00717">
    <property type="entry name" value="SANT"/>
    <property type="match status" value="6"/>
</dbReference>
<feature type="compositionally biased region" description="Acidic residues" evidence="4">
    <location>
        <begin position="1207"/>
        <end position="1221"/>
    </location>
</feature>
<dbReference type="GO" id="GO:0008270">
    <property type="term" value="F:zinc ion binding"/>
    <property type="evidence" value="ECO:0007669"/>
    <property type="project" value="UniProtKB-KW"/>
</dbReference>
<dbReference type="EMBL" id="NAJL01000061">
    <property type="protein sequence ID" value="TKA23048.1"/>
    <property type="molecule type" value="Genomic_DNA"/>
</dbReference>
<feature type="compositionally biased region" description="Basic and acidic residues" evidence="4">
    <location>
        <begin position="1286"/>
        <end position="1299"/>
    </location>
</feature>
<feature type="compositionally biased region" description="Basic residues" evidence="4">
    <location>
        <begin position="304"/>
        <end position="315"/>
    </location>
</feature>
<evidence type="ECO:0000259" key="7">
    <source>
        <dbReference type="PROSITE" id="PS50114"/>
    </source>
</evidence>
<feature type="DNA-binding region" description="Fork-head" evidence="2">
    <location>
        <begin position="1452"/>
        <end position="1544"/>
    </location>
</feature>
<feature type="compositionally biased region" description="Basic and acidic residues" evidence="4">
    <location>
        <begin position="1748"/>
        <end position="1759"/>
    </location>
</feature>
<dbReference type="PROSITE" id="PS50039">
    <property type="entry name" value="FORK_HEAD_3"/>
    <property type="match status" value="1"/>
</dbReference>
<feature type="compositionally biased region" description="Basic and acidic residues" evidence="4">
    <location>
        <begin position="1849"/>
        <end position="1864"/>
    </location>
</feature>
<dbReference type="GO" id="GO:0042393">
    <property type="term" value="F:histone binding"/>
    <property type="evidence" value="ECO:0007669"/>
    <property type="project" value="InterPro"/>
</dbReference>
<accession>A0A4U0TM28</accession>
<dbReference type="InterPro" id="IPR000679">
    <property type="entry name" value="Znf_GATA"/>
</dbReference>
<keyword evidence="1 2" id="KW-0238">DNA-binding</keyword>
<feature type="compositionally biased region" description="Polar residues" evidence="4">
    <location>
        <begin position="1572"/>
        <end position="1582"/>
    </location>
</feature>
<comment type="subcellular location">
    <subcellularLocation>
        <location evidence="2">Nucleus</location>
    </subcellularLocation>
</comment>
<dbReference type="InterPro" id="IPR018465">
    <property type="entry name" value="Scm3/HJURP"/>
</dbReference>
<dbReference type="Pfam" id="PF10384">
    <property type="entry name" value="Scm3"/>
    <property type="match status" value="1"/>
</dbReference>
<feature type="region of interest" description="Disordered" evidence="4">
    <location>
        <begin position="463"/>
        <end position="492"/>
    </location>
</feature>
<protein>
    <recommendedName>
        <fullName evidence="11">Myb-like DNA-binding domain-containing protein</fullName>
    </recommendedName>
</protein>
<dbReference type="GO" id="GO:0000978">
    <property type="term" value="F:RNA polymerase II cis-regulatory region sequence-specific DNA binding"/>
    <property type="evidence" value="ECO:0007669"/>
    <property type="project" value="TreeGrafter"/>
</dbReference>
<feature type="compositionally biased region" description="Polar residues" evidence="4">
    <location>
        <begin position="1408"/>
        <end position="1427"/>
    </location>
</feature>
<dbReference type="PROSITE" id="PS51294">
    <property type="entry name" value="HTH_MYB"/>
    <property type="match status" value="1"/>
</dbReference>
<dbReference type="Gene3D" id="3.30.50.10">
    <property type="entry name" value="Erythroid Transcription Factor GATA-1, subunit A"/>
    <property type="match status" value="1"/>
</dbReference>
<feature type="compositionally biased region" description="Low complexity" evidence="4">
    <location>
        <begin position="238"/>
        <end position="250"/>
    </location>
</feature>
<dbReference type="InterPro" id="IPR050560">
    <property type="entry name" value="MYB_TF"/>
</dbReference>
<dbReference type="Gene3D" id="1.10.10.10">
    <property type="entry name" value="Winged helix-like DNA-binding domain superfamily/Winged helix DNA-binding domain"/>
    <property type="match status" value="1"/>
</dbReference>
<feature type="compositionally biased region" description="Acidic residues" evidence="4">
    <location>
        <begin position="150"/>
        <end position="168"/>
    </location>
</feature>
<keyword evidence="10" id="KW-1185">Reference proteome</keyword>
<feature type="region of interest" description="Disordered" evidence="4">
    <location>
        <begin position="1247"/>
        <end position="1325"/>
    </location>
</feature>
<feature type="compositionally biased region" description="Acidic residues" evidence="4">
    <location>
        <begin position="1157"/>
        <end position="1168"/>
    </location>
</feature>
<feature type="domain" description="HTH myb-type" evidence="8">
    <location>
        <begin position="820"/>
        <end position="865"/>
    </location>
</feature>
<dbReference type="InterPro" id="IPR017930">
    <property type="entry name" value="Myb_dom"/>
</dbReference>
<dbReference type="CDD" id="cd00202">
    <property type="entry name" value="ZnF_GATA"/>
    <property type="match status" value="1"/>
</dbReference>
<dbReference type="PROSITE" id="PS50090">
    <property type="entry name" value="MYB_LIKE"/>
    <property type="match status" value="2"/>
</dbReference>
<feature type="region of interest" description="Disordered" evidence="4">
    <location>
        <begin position="1138"/>
        <end position="1221"/>
    </location>
</feature>
<keyword evidence="3" id="KW-0479">Metal-binding</keyword>
<dbReference type="InterPro" id="IPR017956">
    <property type="entry name" value="AT_hook_DNA-bd_motif"/>
</dbReference>
<evidence type="ECO:0000313" key="9">
    <source>
        <dbReference type="EMBL" id="TKA23048.1"/>
    </source>
</evidence>
<dbReference type="GO" id="GO:0005634">
    <property type="term" value="C:nucleus"/>
    <property type="evidence" value="ECO:0007669"/>
    <property type="project" value="UniProtKB-SubCell"/>
</dbReference>